<name>A0AAW1JS54_SAPOF</name>
<evidence type="ECO:0008006" key="3">
    <source>
        <dbReference type="Google" id="ProtNLM"/>
    </source>
</evidence>
<gene>
    <name evidence="1" type="ORF">RND81_07G154900</name>
</gene>
<dbReference type="Proteomes" id="UP001443914">
    <property type="component" value="Unassembled WGS sequence"/>
</dbReference>
<organism evidence="1 2">
    <name type="scientific">Saponaria officinalis</name>
    <name type="common">Common soapwort</name>
    <name type="synonym">Lychnis saponaria</name>
    <dbReference type="NCBI Taxonomy" id="3572"/>
    <lineage>
        <taxon>Eukaryota</taxon>
        <taxon>Viridiplantae</taxon>
        <taxon>Streptophyta</taxon>
        <taxon>Embryophyta</taxon>
        <taxon>Tracheophyta</taxon>
        <taxon>Spermatophyta</taxon>
        <taxon>Magnoliopsida</taxon>
        <taxon>eudicotyledons</taxon>
        <taxon>Gunneridae</taxon>
        <taxon>Pentapetalae</taxon>
        <taxon>Caryophyllales</taxon>
        <taxon>Caryophyllaceae</taxon>
        <taxon>Caryophylleae</taxon>
        <taxon>Saponaria</taxon>
    </lineage>
</organism>
<evidence type="ECO:0000313" key="2">
    <source>
        <dbReference type="Proteomes" id="UP001443914"/>
    </source>
</evidence>
<accession>A0AAW1JS54</accession>
<dbReference type="EMBL" id="JBDFQZ010000007">
    <property type="protein sequence ID" value="KAK9706833.1"/>
    <property type="molecule type" value="Genomic_DNA"/>
</dbReference>
<comment type="caution">
    <text evidence="1">The sequence shown here is derived from an EMBL/GenBank/DDBJ whole genome shotgun (WGS) entry which is preliminary data.</text>
</comment>
<dbReference type="CDD" id="cd09272">
    <property type="entry name" value="RNase_HI_RT_Ty1"/>
    <property type="match status" value="1"/>
</dbReference>
<sequence length="95" mass="11061">MLWLKRFLRELGLKQNEFVVFCDSQSALDLSKNTMYHARTKHIDVRYHWLRDVIEDKQLKLKKVHTDKNASDMLTKGVPGGKLVTCSKLAGLKFK</sequence>
<dbReference type="PANTHER" id="PTHR11439">
    <property type="entry name" value="GAG-POL-RELATED RETROTRANSPOSON"/>
    <property type="match status" value="1"/>
</dbReference>
<proteinExistence type="predicted"/>
<reference evidence="1" key="1">
    <citation type="submission" date="2024-03" db="EMBL/GenBank/DDBJ databases">
        <title>WGS assembly of Saponaria officinalis var. Norfolk2.</title>
        <authorList>
            <person name="Jenkins J."/>
            <person name="Shu S."/>
            <person name="Grimwood J."/>
            <person name="Barry K."/>
            <person name="Goodstein D."/>
            <person name="Schmutz J."/>
            <person name="Leebens-Mack J."/>
            <person name="Osbourn A."/>
        </authorList>
    </citation>
    <scope>NUCLEOTIDE SEQUENCE [LARGE SCALE GENOMIC DNA]</scope>
    <source>
        <strain evidence="1">JIC</strain>
    </source>
</reference>
<dbReference type="AlphaFoldDB" id="A0AAW1JS54"/>
<protein>
    <recommendedName>
        <fullName evidence="3">Retrovirus-related Pol polyprotein from transposon TNT 1-94</fullName>
    </recommendedName>
</protein>
<dbReference type="PANTHER" id="PTHR11439:SF467">
    <property type="entry name" value="INTEGRASE CATALYTIC DOMAIN-CONTAINING PROTEIN"/>
    <property type="match status" value="1"/>
</dbReference>
<evidence type="ECO:0000313" key="1">
    <source>
        <dbReference type="EMBL" id="KAK9706833.1"/>
    </source>
</evidence>
<keyword evidence="2" id="KW-1185">Reference proteome</keyword>